<protein>
    <submittedName>
        <fullName evidence="4">14463_t:CDS:1</fullName>
    </submittedName>
</protein>
<evidence type="ECO:0000313" key="4">
    <source>
        <dbReference type="EMBL" id="CAI2177042.1"/>
    </source>
</evidence>
<sequence length="303" mass="34186">MNIMILKDAFALFILFQLFQLSSVNCQKQRYLHTATFIDNKLYILGGNIVDKSTSLEVGREFFYLDCSLPINTQKPLWQDLTSVNIIPTHAFAATVKGGANNNTLIFYGGRNLTNAENMALVYMFDTQTSSWYIPSISGVSFTKRRSLSAFIDYNKKMYLFGGWLIGGDFVNDMLILDTVNLTWGKGSSLNAPLPRINYGAVLLPSQDILYLGLDGQQVIMFGGWNENNISTADSLYTLNLSTFRWQIPNVSGKLPNSRYYHRANVIGKYMVISFDQNGTELRIPGENMNTERVSFYAATNRI</sequence>
<feature type="signal peptide" evidence="3">
    <location>
        <begin position="1"/>
        <end position="26"/>
    </location>
</feature>
<dbReference type="EMBL" id="CAMKVN010001598">
    <property type="protein sequence ID" value="CAI2177042.1"/>
    <property type="molecule type" value="Genomic_DNA"/>
</dbReference>
<keyword evidence="5" id="KW-1185">Reference proteome</keyword>
<dbReference type="AlphaFoldDB" id="A0A9W4SQD1"/>
<dbReference type="PANTHER" id="PTHR46093:SF18">
    <property type="entry name" value="FIBRONECTIN TYPE-III DOMAIN-CONTAINING PROTEIN"/>
    <property type="match status" value="1"/>
</dbReference>
<dbReference type="Proteomes" id="UP001153678">
    <property type="component" value="Unassembled WGS sequence"/>
</dbReference>
<feature type="chain" id="PRO_5040828897" evidence="3">
    <location>
        <begin position="27"/>
        <end position="303"/>
    </location>
</feature>
<evidence type="ECO:0000256" key="2">
    <source>
        <dbReference type="ARBA" id="ARBA00022737"/>
    </source>
</evidence>
<dbReference type="Pfam" id="PF24681">
    <property type="entry name" value="Kelch_KLHDC2_KLHL20_DRC7"/>
    <property type="match status" value="1"/>
</dbReference>
<dbReference type="PANTHER" id="PTHR46093">
    <property type="entry name" value="ACYL-COA-BINDING DOMAIN-CONTAINING PROTEIN 5"/>
    <property type="match status" value="1"/>
</dbReference>
<dbReference type="InterPro" id="IPR015915">
    <property type="entry name" value="Kelch-typ_b-propeller"/>
</dbReference>
<keyword evidence="1" id="KW-0880">Kelch repeat</keyword>
<dbReference type="Gene3D" id="2.120.10.80">
    <property type="entry name" value="Kelch-type beta propeller"/>
    <property type="match status" value="1"/>
</dbReference>
<evidence type="ECO:0000256" key="1">
    <source>
        <dbReference type="ARBA" id="ARBA00022441"/>
    </source>
</evidence>
<reference evidence="4" key="1">
    <citation type="submission" date="2022-08" db="EMBL/GenBank/DDBJ databases">
        <authorList>
            <person name="Kallberg Y."/>
            <person name="Tangrot J."/>
            <person name="Rosling A."/>
        </authorList>
    </citation>
    <scope>NUCLEOTIDE SEQUENCE</scope>
    <source>
        <strain evidence="4">Wild A</strain>
    </source>
</reference>
<organism evidence="4 5">
    <name type="scientific">Funneliformis geosporum</name>
    <dbReference type="NCBI Taxonomy" id="1117311"/>
    <lineage>
        <taxon>Eukaryota</taxon>
        <taxon>Fungi</taxon>
        <taxon>Fungi incertae sedis</taxon>
        <taxon>Mucoromycota</taxon>
        <taxon>Glomeromycotina</taxon>
        <taxon>Glomeromycetes</taxon>
        <taxon>Glomerales</taxon>
        <taxon>Glomeraceae</taxon>
        <taxon>Funneliformis</taxon>
    </lineage>
</organism>
<comment type="caution">
    <text evidence="4">The sequence shown here is derived from an EMBL/GenBank/DDBJ whole genome shotgun (WGS) entry which is preliminary data.</text>
</comment>
<evidence type="ECO:0000256" key="3">
    <source>
        <dbReference type="SAM" id="SignalP"/>
    </source>
</evidence>
<name>A0A9W4SQD1_9GLOM</name>
<evidence type="ECO:0000313" key="5">
    <source>
        <dbReference type="Proteomes" id="UP001153678"/>
    </source>
</evidence>
<keyword evidence="3" id="KW-0732">Signal</keyword>
<accession>A0A9W4SQD1</accession>
<dbReference type="OrthoDB" id="432528at2759"/>
<keyword evidence="2" id="KW-0677">Repeat</keyword>
<gene>
    <name evidence="4" type="ORF">FWILDA_LOCUS7887</name>
</gene>
<dbReference type="SUPFAM" id="SSF117281">
    <property type="entry name" value="Kelch motif"/>
    <property type="match status" value="1"/>
</dbReference>
<proteinExistence type="predicted"/>